<gene>
    <name evidence="2" type="ORF">PBIL07802_LOCUS10932</name>
    <name evidence="3" type="ORF">PBIL07802_LOCUS10933</name>
    <name evidence="4" type="ORF">PBIL07802_LOCUS10936</name>
</gene>
<proteinExistence type="predicted"/>
<feature type="compositionally biased region" description="Basic and acidic residues" evidence="1">
    <location>
        <begin position="55"/>
        <end position="75"/>
    </location>
</feature>
<organism evidence="2">
    <name type="scientific">Palpitomonas bilix</name>
    <dbReference type="NCBI Taxonomy" id="652834"/>
    <lineage>
        <taxon>Eukaryota</taxon>
        <taxon>Eukaryota incertae sedis</taxon>
    </lineage>
</organism>
<name>A0A7S3D758_9EUKA</name>
<dbReference type="EMBL" id="HBIB01016912">
    <property type="protein sequence ID" value="CAE0248737.1"/>
    <property type="molecule type" value="Transcribed_RNA"/>
</dbReference>
<dbReference type="EMBL" id="HBIB01016911">
    <property type="protein sequence ID" value="CAE0248736.1"/>
    <property type="molecule type" value="Transcribed_RNA"/>
</dbReference>
<reference evidence="2" key="1">
    <citation type="submission" date="2021-01" db="EMBL/GenBank/DDBJ databases">
        <authorList>
            <person name="Corre E."/>
            <person name="Pelletier E."/>
            <person name="Niang G."/>
            <person name="Scheremetjew M."/>
            <person name="Finn R."/>
            <person name="Kale V."/>
            <person name="Holt S."/>
            <person name="Cochrane G."/>
            <person name="Meng A."/>
            <person name="Brown T."/>
            <person name="Cohen L."/>
        </authorList>
    </citation>
    <scope>NUCLEOTIDE SEQUENCE</scope>
    <source>
        <strain evidence="2">NIES-2562</strain>
    </source>
</reference>
<dbReference type="AlphaFoldDB" id="A0A7S3D758"/>
<evidence type="ECO:0000313" key="3">
    <source>
        <dbReference type="EMBL" id="CAE0248737.1"/>
    </source>
</evidence>
<dbReference type="EMBL" id="HBIB01016916">
    <property type="protein sequence ID" value="CAE0248740.1"/>
    <property type="molecule type" value="Transcribed_RNA"/>
</dbReference>
<accession>A0A7S3D758</accession>
<evidence type="ECO:0000313" key="2">
    <source>
        <dbReference type="EMBL" id="CAE0248736.1"/>
    </source>
</evidence>
<evidence type="ECO:0000313" key="4">
    <source>
        <dbReference type="EMBL" id="CAE0248740.1"/>
    </source>
</evidence>
<protein>
    <submittedName>
        <fullName evidence="2">Uncharacterized protein</fullName>
    </submittedName>
</protein>
<sequence>MSEATLRLPLVAMGRTNFVAAQKNPKRGRQYLVRKEESEFQARVAPEASSKRTKKDLYKAEEYDSKTKRESHERGSGTGGHASAGDRDGLYLSPTRRSTQPSHRRPVSSSQSFDLSTEDSSSKSISIASGSKNQ</sequence>
<evidence type="ECO:0000256" key="1">
    <source>
        <dbReference type="SAM" id="MobiDB-lite"/>
    </source>
</evidence>
<feature type="region of interest" description="Disordered" evidence="1">
    <location>
        <begin position="24"/>
        <end position="134"/>
    </location>
</feature>
<feature type="compositionally biased region" description="Low complexity" evidence="1">
    <location>
        <begin position="108"/>
        <end position="134"/>
    </location>
</feature>